<feature type="domain" description="DDH" evidence="1">
    <location>
        <begin position="24"/>
        <end position="157"/>
    </location>
</feature>
<dbReference type="Gene3D" id="3.10.310.30">
    <property type="match status" value="1"/>
</dbReference>
<proteinExistence type="predicted"/>
<dbReference type="GO" id="GO:0003676">
    <property type="term" value="F:nucleic acid binding"/>
    <property type="evidence" value="ECO:0007669"/>
    <property type="project" value="InterPro"/>
</dbReference>
<dbReference type="AlphaFoldDB" id="A0A6J4QX93"/>
<dbReference type="Pfam" id="PF02272">
    <property type="entry name" value="DHHA1"/>
    <property type="match status" value="1"/>
</dbReference>
<evidence type="ECO:0000259" key="2">
    <source>
        <dbReference type="Pfam" id="PF02272"/>
    </source>
</evidence>
<protein>
    <submittedName>
        <fullName evidence="3">RecJ</fullName>
    </submittedName>
</protein>
<dbReference type="PANTHER" id="PTHR47618:SF1">
    <property type="entry name" value="BIFUNCTIONAL OLIGORIBONUCLEASE AND PAP PHOSPHATASE NRNA"/>
    <property type="match status" value="1"/>
</dbReference>
<feature type="domain" description="DHHA1" evidence="2">
    <location>
        <begin position="224"/>
        <end position="316"/>
    </location>
</feature>
<sequence length="328" mass="35086">MQAKAKNNTTREVADFLKGLERAAVTTHTGADGDAIGSAVALVYLVRSLGAEAVFCHSEPVPNYLRWLLPNEPLTECPPDHDLLVVDTSRSDRVGVPHEDVHPVRLNLDHHEDNPLYGEFNLVDAKAAASAQIVAALYAELKVALDKQAAQAIYTGVSTDTGGFRFRNVSPEAHELVADLLRAGVVPAEVNDRINRTGTVQQLNIVGASMANADRYGEAIVSTVDKNDYQRTGATEIDSKESIDRLRNVAGVEVVAHLREIEGGTKASLRSESVDVGEIARGFGGGGHRLAAGYTTHQKTPQEAKEELLQVLKGLVNLGDLDNTGSAG</sequence>
<dbReference type="InterPro" id="IPR003156">
    <property type="entry name" value="DHHA1_dom"/>
</dbReference>
<dbReference type="SUPFAM" id="SSF64182">
    <property type="entry name" value="DHH phosphoesterases"/>
    <property type="match status" value="1"/>
</dbReference>
<accession>A0A6J4QX93</accession>
<name>A0A6J4QX93_9ACTN</name>
<evidence type="ECO:0000313" key="3">
    <source>
        <dbReference type="EMBL" id="CAA9456275.1"/>
    </source>
</evidence>
<dbReference type="InterPro" id="IPR001667">
    <property type="entry name" value="DDH_dom"/>
</dbReference>
<dbReference type="PANTHER" id="PTHR47618">
    <property type="entry name" value="BIFUNCTIONAL OLIGORIBONUCLEASE AND PAP PHOSPHATASE NRNA"/>
    <property type="match status" value="1"/>
</dbReference>
<dbReference type="InterPro" id="IPR038763">
    <property type="entry name" value="DHH_sf"/>
</dbReference>
<reference evidence="3" key="1">
    <citation type="submission" date="2020-02" db="EMBL/GenBank/DDBJ databases">
        <authorList>
            <person name="Meier V. D."/>
        </authorList>
    </citation>
    <scope>NUCLEOTIDE SEQUENCE</scope>
    <source>
        <strain evidence="3">AVDCRST_MAG28</strain>
    </source>
</reference>
<dbReference type="Gene3D" id="3.90.1640.10">
    <property type="entry name" value="inorganic pyrophosphatase (n-terminal core)"/>
    <property type="match status" value="1"/>
</dbReference>
<gene>
    <name evidence="3" type="ORF">AVDCRST_MAG28-2571</name>
</gene>
<dbReference type="EMBL" id="CADCVE010000054">
    <property type="protein sequence ID" value="CAA9456275.1"/>
    <property type="molecule type" value="Genomic_DNA"/>
</dbReference>
<organism evidence="3">
    <name type="scientific">uncultured Rubrobacteraceae bacterium</name>
    <dbReference type="NCBI Taxonomy" id="349277"/>
    <lineage>
        <taxon>Bacteria</taxon>
        <taxon>Bacillati</taxon>
        <taxon>Actinomycetota</taxon>
        <taxon>Rubrobacteria</taxon>
        <taxon>Rubrobacterales</taxon>
        <taxon>Rubrobacteraceae</taxon>
        <taxon>environmental samples</taxon>
    </lineage>
</organism>
<dbReference type="InterPro" id="IPR051319">
    <property type="entry name" value="Oligoribo/pAp-PDE_c-di-AMP_PDE"/>
</dbReference>
<evidence type="ECO:0000259" key="1">
    <source>
        <dbReference type="Pfam" id="PF01368"/>
    </source>
</evidence>
<dbReference type="Pfam" id="PF01368">
    <property type="entry name" value="DHH"/>
    <property type="match status" value="1"/>
</dbReference>